<protein>
    <recommendedName>
        <fullName evidence="3">Thioredoxin domain-containing protein</fullName>
    </recommendedName>
</protein>
<organism evidence="4 5">
    <name type="scientific">Sphingomonas jejuensis</name>
    <dbReference type="NCBI Taxonomy" id="904715"/>
    <lineage>
        <taxon>Bacteria</taxon>
        <taxon>Pseudomonadati</taxon>
        <taxon>Pseudomonadota</taxon>
        <taxon>Alphaproteobacteria</taxon>
        <taxon>Sphingomonadales</taxon>
        <taxon>Sphingomonadaceae</taxon>
        <taxon>Sphingomonas</taxon>
    </lineage>
</organism>
<gene>
    <name evidence="4" type="ORF">GGR88_000639</name>
</gene>
<evidence type="ECO:0000256" key="1">
    <source>
        <dbReference type="ARBA" id="ARBA00023284"/>
    </source>
</evidence>
<dbReference type="SUPFAM" id="SSF52833">
    <property type="entry name" value="Thioredoxin-like"/>
    <property type="match status" value="1"/>
</dbReference>
<dbReference type="Pfam" id="PF00085">
    <property type="entry name" value="Thioredoxin"/>
    <property type="match status" value="1"/>
</dbReference>
<dbReference type="Gene3D" id="3.40.30.10">
    <property type="entry name" value="Glutaredoxin"/>
    <property type="match status" value="1"/>
</dbReference>
<dbReference type="EMBL" id="JAATJE010000001">
    <property type="protein sequence ID" value="NJC33165.1"/>
    <property type="molecule type" value="Genomic_DNA"/>
</dbReference>
<sequence>MRRTRAILAAALIALVPAGASARVVEATWTDAAKRVFVQRNAKGQSFQLPEVRAFDAEGRPILRLMPAGTSTVGQLRQAAAGGRVIAGATLDDVLSAFELRDGGGPVRPAVGTPSLVVVDFWAEWCVPCKAVSHDLDRWLATQPEGSVTLIRAETDFMAAARGQ</sequence>
<dbReference type="Proteomes" id="UP000734218">
    <property type="component" value="Unassembled WGS sequence"/>
</dbReference>
<dbReference type="InterPro" id="IPR017937">
    <property type="entry name" value="Thioredoxin_CS"/>
</dbReference>
<feature type="chain" id="PRO_5045342482" description="Thioredoxin domain-containing protein" evidence="2">
    <location>
        <begin position="23"/>
        <end position="164"/>
    </location>
</feature>
<evidence type="ECO:0000259" key="3">
    <source>
        <dbReference type="Pfam" id="PF00085"/>
    </source>
</evidence>
<name>A0ABX0XIV0_9SPHN</name>
<reference evidence="4 5" key="1">
    <citation type="submission" date="2020-03" db="EMBL/GenBank/DDBJ databases">
        <title>Genomic Encyclopedia of Type Strains, Phase IV (KMG-IV): sequencing the most valuable type-strain genomes for metagenomic binning, comparative biology and taxonomic classification.</title>
        <authorList>
            <person name="Goeker M."/>
        </authorList>
    </citation>
    <scope>NUCLEOTIDE SEQUENCE [LARGE SCALE GENOMIC DNA]</scope>
    <source>
        <strain evidence="4 5">DSM 27651</strain>
    </source>
</reference>
<evidence type="ECO:0000313" key="5">
    <source>
        <dbReference type="Proteomes" id="UP000734218"/>
    </source>
</evidence>
<dbReference type="InterPro" id="IPR013766">
    <property type="entry name" value="Thioredoxin_domain"/>
</dbReference>
<evidence type="ECO:0000313" key="4">
    <source>
        <dbReference type="EMBL" id="NJC33165.1"/>
    </source>
</evidence>
<keyword evidence="1" id="KW-0676">Redox-active center</keyword>
<feature type="signal peptide" evidence="2">
    <location>
        <begin position="1"/>
        <end position="22"/>
    </location>
</feature>
<accession>A0ABX0XIV0</accession>
<dbReference type="RefSeq" id="WP_167952939.1">
    <property type="nucleotide sequence ID" value="NZ_JAATJE010000001.1"/>
</dbReference>
<feature type="domain" description="Thioredoxin" evidence="3">
    <location>
        <begin position="115"/>
        <end position="156"/>
    </location>
</feature>
<evidence type="ECO:0000256" key="2">
    <source>
        <dbReference type="SAM" id="SignalP"/>
    </source>
</evidence>
<comment type="caution">
    <text evidence="4">The sequence shown here is derived from an EMBL/GenBank/DDBJ whole genome shotgun (WGS) entry which is preliminary data.</text>
</comment>
<dbReference type="PROSITE" id="PS00194">
    <property type="entry name" value="THIOREDOXIN_1"/>
    <property type="match status" value="1"/>
</dbReference>
<keyword evidence="2" id="KW-0732">Signal</keyword>
<dbReference type="InterPro" id="IPR036249">
    <property type="entry name" value="Thioredoxin-like_sf"/>
</dbReference>
<proteinExistence type="predicted"/>
<dbReference type="CDD" id="cd02947">
    <property type="entry name" value="TRX_family"/>
    <property type="match status" value="1"/>
</dbReference>
<keyword evidence="5" id="KW-1185">Reference proteome</keyword>